<gene>
    <name evidence="1" type="ORF">ON753_08480</name>
</gene>
<dbReference type="Proteomes" id="UP001300261">
    <property type="component" value="Unassembled WGS sequence"/>
</dbReference>
<dbReference type="RefSeq" id="WP_265962117.1">
    <property type="nucleotide sequence ID" value="NZ_JAPEVI010000003.1"/>
</dbReference>
<sequence>MTIPEARRDRFGQFTTCYFERLKPDHIQTVEIGTQSIKLIYESPREGFTYGCTPPDVMKMLDSSVEHIPIFPDIIALRQPTRKQRSMEPVWGRCLYFAEFGICEGSAIILESQDMSGLQRYPKRMSLQDGAELERLRNDGHRVTETRRYFEAGFEPSAVRNTVLYRTLLHELGHWDQYCREVLDPTSRLAGSEEAAWELYCSKPASEKEVYAHKFAEALAQKLRASGTIPFDPQPFVANSNGPS</sequence>
<organism evidence="1 2">
    <name type="scientific">Roseibium salinum</name>
    <dbReference type="NCBI Taxonomy" id="1604349"/>
    <lineage>
        <taxon>Bacteria</taxon>
        <taxon>Pseudomonadati</taxon>
        <taxon>Pseudomonadota</taxon>
        <taxon>Alphaproteobacteria</taxon>
        <taxon>Hyphomicrobiales</taxon>
        <taxon>Stappiaceae</taxon>
        <taxon>Roseibium</taxon>
    </lineage>
</organism>
<evidence type="ECO:0000313" key="2">
    <source>
        <dbReference type="Proteomes" id="UP001300261"/>
    </source>
</evidence>
<comment type="caution">
    <text evidence="1">The sequence shown here is derived from an EMBL/GenBank/DDBJ whole genome shotgun (WGS) entry which is preliminary data.</text>
</comment>
<keyword evidence="2" id="KW-1185">Reference proteome</keyword>
<dbReference type="EMBL" id="JAPEVI010000003">
    <property type="protein sequence ID" value="MCX2722433.1"/>
    <property type="molecule type" value="Genomic_DNA"/>
</dbReference>
<protein>
    <submittedName>
        <fullName evidence="1">Uncharacterized protein</fullName>
    </submittedName>
</protein>
<reference evidence="1 2" key="1">
    <citation type="journal article" date="2016" name="Int. J. Syst. Evol. Microbiol.">
        <title>Labrenzia salina sp. nov., isolated from the rhizosphere of the halophyte Arthrocnemum macrostachyum.</title>
        <authorList>
            <person name="Camacho M."/>
            <person name="Redondo-Gomez S."/>
            <person name="Rodriguez-Llorente I."/>
            <person name="Rohde M."/>
            <person name="Sproer C."/>
            <person name="Schumann P."/>
            <person name="Klenk H.P."/>
            <person name="Montero-Calasanz M.D.C."/>
        </authorList>
    </citation>
    <scope>NUCLEOTIDE SEQUENCE [LARGE SCALE GENOMIC DNA]</scope>
    <source>
        <strain evidence="1 2">DSM 29163</strain>
    </source>
</reference>
<name>A0ABT3QZQ8_9HYPH</name>
<proteinExistence type="predicted"/>
<accession>A0ABT3QZQ8</accession>
<evidence type="ECO:0000313" key="1">
    <source>
        <dbReference type="EMBL" id="MCX2722433.1"/>
    </source>
</evidence>